<dbReference type="InterPro" id="IPR001579">
    <property type="entry name" value="Glyco_hydro_18_chit_AS"/>
</dbReference>
<dbReference type="PROSITE" id="PS01095">
    <property type="entry name" value="GH18_1"/>
    <property type="match status" value="1"/>
</dbReference>
<dbReference type="GO" id="GO:0000272">
    <property type="term" value="P:polysaccharide catabolic process"/>
    <property type="evidence" value="ECO:0007669"/>
    <property type="project" value="UniProtKB-KW"/>
</dbReference>
<evidence type="ECO:0000259" key="11">
    <source>
        <dbReference type="PROSITE" id="PS51910"/>
    </source>
</evidence>
<dbReference type="InterPro" id="IPR011583">
    <property type="entry name" value="Chitinase_II/V-like_cat"/>
</dbReference>
<feature type="region of interest" description="Disordered" evidence="9">
    <location>
        <begin position="95"/>
        <end position="167"/>
    </location>
</feature>
<evidence type="ECO:0000256" key="3">
    <source>
        <dbReference type="ARBA" id="ARBA00023024"/>
    </source>
</evidence>
<dbReference type="Gene3D" id="3.20.20.80">
    <property type="entry name" value="Glycosidases"/>
    <property type="match status" value="2"/>
</dbReference>
<evidence type="ECO:0000313" key="12">
    <source>
        <dbReference type="EMBL" id="SPO31711.1"/>
    </source>
</evidence>
<dbReference type="PANTHER" id="PTHR11177">
    <property type="entry name" value="CHITINASE"/>
    <property type="match status" value="1"/>
</dbReference>
<evidence type="ECO:0000256" key="9">
    <source>
        <dbReference type="SAM" id="MobiDB-lite"/>
    </source>
</evidence>
<dbReference type="Pfam" id="PF00704">
    <property type="entry name" value="Glyco_hydro_18"/>
    <property type="match status" value="1"/>
</dbReference>
<dbReference type="SUPFAM" id="SSF51445">
    <property type="entry name" value="(Trans)glycosidases"/>
    <property type="match status" value="1"/>
</dbReference>
<feature type="compositionally biased region" description="Basic residues" evidence="9">
    <location>
        <begin position="111"/>
        <end position="127"/>
    </location>
</feature>
<dbReference type="GO" id="GO:0006032">
    <property type="term" value="P:chitin catabolic process"/>
    <property type="evidence" value="ECO:0007669"/>
    <property type="project" value="UniProtKB-KW"/>
</dbReference>
<dbReference type="GO" id="GO:0008061">
    <property type="term" value="F:chitin binding"/>
    <property type="evidence" value="ECO:0007669"/>
    <property type="project" value="InterPro"/>
</dbReference>
<feature type="domain" description="GH18" evidence="11">
    <location>
        <begin position="171"/>
        <end position="551"/>
    </location>
</feature>
<sequence length="555" mass="58588">MKLIPFGILALASLFASSAIAVQDDMANNAMHLGQSMNSHLAPTYSSQDIQRGMGSRLTFAADRHSPATSGAGSSPLLSIQRRSLWQILFGSEGNGQKRRAVPSSRFLPRDRRRLASSNRKSKRGKGTCKAPTNNNNNNNNSTSLPTSTTSASSATPTGGAANETRTSTNKIMAGYWPDWVSSNFPATSIDFSKFDIVNYAFALPTSNFDLSIPTDPSGSLLRKFVAACKAGNTKAVLSLGGWGGSTYFSPAVRTASSRATFISNILKYYNTYQLDGIDLDWEYPGQTGAGNQLDPSDTANYQTFLQELRTALPKGALITAAVSHQPWMASNGQPVQSVARAAGVMDYIMIMNYDVWGSSSNPGPNAPLANLCGNSTQPGANAASGVKAWSAAGMPRDKILLGIPAYGYINSSSKRTLRTRSSPSSPSSSPSSSSEENYKRAVTLTSMSGSTTEGQINFSTLVNSGALTLDPSTGLYGGSGGFTKYWDDCSDTPYLSDGNKLITYDDTSSIFDKGAFASAAGIGGISMWSIDGDTKNWALTNSAIAGMSSTTAAK</sequence>
<keyword evidence="3" id="KW-0146">Chitin degradation</keyword>
<evidence type="ECO:0000256" key="6">
    <source>
        <dbReference type="ARBA" id="ARBA00023326"/>
    </source>
</evidence>
<keyword evidence="2 7" id="KW-0378">Hydrolase</keyword>
<keyword evidence="4" id="KW-0119">Carbohydrate metabolism</keyword>
<dbReference type="InterPro" id="IPR001223">
    <property type="entry name" value="Glyco_hydro18_cat"/>
</dbReference>
<dbReference type="InterPro" id="IPR017853">
    <property type="entry name" value="GH"/>
</dbReference>
<evidence type="ECO:0000256" key="7">
    <source>
        <dbReference type="RuleBase" id="RU000489"/>
    </source>
</evidence>
<keyword evidence="10" id="KW-0732">Signal</keyword>
<feature type="chain" id="PRO_5023041051" evidence="10">
    <location>
        <begin position="22"/>
        <end position="555"/>
    </location>
</feature>
<feature type="compositionally biased region" description="Low complexity" evidence="9">
    <location>
        <begin position="131"/>
        <end position="163"/>
    </location>
</feature>
<name>A0A5C3EQI9_9BASI</name>
<evidence type="ECO:0000256" key="8">
    <source>
        <dbReference type="RuleBase" id="RU004453"/>
    </source>
</evidence>
<protein>
    <submittedName>
        <fullName evidence="12">Related to Chitinase</fullName>
    </submittedName>
</protein>
<evidence type="ECO:0000256" key="4">
    <source>
        <dbReference type="ARBA" id="ARBA00023277"/>
    </source>
</evidence>
<dbReference type="AlphaFoldDB" id="A0A5C3EQI9"/>
<comment type="similarity">
    <text evidence="8">Belongs to the glycosyl hydrolase 18 family.</text>
</comment>
<dbReference type="PANTHER" id="PTHR11177:SF317">
    <property type="entry name" value="CHITINASE 12-RELATED"/>
    <property type="match status" value="1"/>
</dbReference>
<gene>
    <name evidence="12" type="ORF">UTRI_06583_B</name>
</gene>
<dbReference type="GO" id="GO:0008843">
    <property type="term" value="F:endochitinase activity"/>
    <property type="evidence" value="ECO:0007669"/>
    <property type="project" value="UniProtKB-EC"/>
</dbReference>
<evidence type="ECO:0000313" key="13">
    <source>
        <dbReference type="Proteomes" id="UP000324022"/>
    </source>
</evidence>
<dbReference type="SMART" id="SM00636">
    <property type="entry name" value="Glyco_18"/>
    <property type="match status" value="1"/>
</dbReference>
<evidence type="ECO:0000256" key="5">
    <source>
        <dbReference type="ARBA" id="ARBA00023295"/>
    </source>
</evidence>
<evidence type="ECO:0000256" key="2">
    <source>
        <dbReference type="ARBA" id="ARBA00022801"/>
    </source>
</evidence>
<accession>A0A5C3EQI9</accession>
<keyword evidence="6" id="KW-0624">Polysaccharide degradation</keyword>
<keyword evidence="13" id="KW-1185">Reference proteome</keyword>
<reference evidence="12 13" key="1">
    <citation type="submission" date="2018-03" db="EMBL/GenBank/DDBJ databases">
        <authorList>
            <person name="Guldener U."/>
        </authorList>
    </citation>
    <scope>NUCLEOTIDE SEQUENCE [LARGE SCALE GENOMIC DNA]</scope>
    <source>
        <strain evidence="12 13">NBRC100155</strain>
    </source>
</reference>
<dbReference type="OrthoDB" id="73875at2759"/>
<evidence type="ECO:0000256" key="10">
    <source>
        <dbReference type="SAM" id="SignalP"/>
    </source>
</evidence>
<comment type="catalytic activity">
    <reaction evidence="1">
        <text>Random endo-hydrolysis of N-acetyl-beta-D-glucosaminide (1-&gt;4)-beta-linkages in chitin and chitodextrins.</text>
        <dbReference type="EC" id="3.2.1.14"/>
    </reaction>
</comment>
<feature type="region of interest" description="Disordered" evidence="9">
    <location>
        <begin position="415"/>
        <end position="440"/>
    </location>
</feature>
<keyword evidence="5 7" id="KW-0326">Glycosidase</keyword>
<dbReference type="InterPro" id="IPR050314">
    <property type="entry name" value="Glycosyl_Hydrlase_18"/>
</dbReference>
<organism evidence="12 13">
    <name type="scientific">Ustilago trichophora</name>
    <dbReference type="NCBI Taxonomy" id="86804"/>
    <lineage>
        <taxon>Eukaryota</taxon>
        <taxon>Fungi</taxon>
        <taxon>Dikarya</taxon>
        <taxon>Basidiomycota</taxon>
        <taxon>Ustilaginomycotina</taxon>
        <taxon>Ustilaginomycetes</taxon>
        <taxon>Ustilaginales</taxon>
        <taxon>Ustilaginaceae</taxon>
        <taxon>Ustilago</taxon>
    </lineage>
</organism>
<feature type="signal peptide" evidence="10">
    <location>
        <begin position="1"/>
        <end position="21"/>
    </location>
</feature>
<evidence type="ECO:0000256" key="1">
    <source>
        <dbReference type="ARBA" id="ARBA00000822"/>
    </source>
</evidence>
<proteinExistence type="inferred from homology"/>
<dbReference type="PROSITE" id="PS51910">
    <property type="entry name" value="GH18_2"/>
    <property type="match status" value="1"/>
</dbReference>
<feature type="compositionally biased region" description="Low complexity" evidence="9">
    <location>
        <begin position="415"/>
        <end position="435"/>
    </location>
</feature>
<dbReference type="Proteomes" id="UP000324022">
    <property type="component" value="Unassembled WGS sequence"/>
</dbReference>
<dbReference type="GO" id="GO:0005576">
    <property type="term" value="C:extracellular region"/>
    <property type="evidence" value="ECO:0007669"/>
    <property type="project" value="TreeGrafter"/>
</dbReference>
<dbReference type="EMBL" id="OOIN01000040">
    <property type="protein sequence ID" value="SPO31711.1"/>
    <property type="molecule type" value="Genomic_DNA"/>
</dbReference>